<gene>
    <name evidence="1" type="ORF">HKBW3S47_02238</name>
</gene>
<organism evidence="1 2">
    <name type="scientific">Candidatus Hakubella thermalkaliphila</name>
    <dbReference type="NCBI Taxonomy" id="2754717"/>
    <lineage>
        <taxon>Bacteria</taxon>
        <taxon>Bacillati</taxon>
        <taxon>Actinomycetota</taxon>
        <taxon>Actinomycetota incertae sedis</taxon>
        <taxon>Candidatus Hakubellales</taxon>
        <taxon>Candidatus Hakubellaceae</taxon>
        <taxon>Candidatus Hakubella</taxon>
    </lineage>
</organism>
<reference evidence="1 2" key="1">
    <citation type="journal article" date="2020" name="Front. Microbiol.">
        <title>Single-cell genomics of novel Actinobacteria with the Wood-Ljungdahl pathway discovered in a serpentinizing system.</title>
        <authorList>
            <person name="Merino N."/>
            <person name="Kawai M."/>
            <person name="Boyd E.S."/>
            <person name="Colman D.R."/>
            <person name="McGlynn S.E."/>
            <person name="Nealson K.H."/>
            <person name="Kurokawa K."/>
            <person name="Hongoh Y."/>
        </authorList>
    </citation>
    <scope>NUCLEOTIDE SEQUENCE [LARGE SCALE GENOMIC DNA]</scope>
    <source>
        <strain evidence="1 2">S47</strain>
    </source>
</reference>
<evidence type="ECO:0000313" key="2">
    <source>
        <dbReference type="Proteomes" id="UP000569018"/>
    </source>
</evidence>
<accession>A0A6V8QCI8</accession>
<dbReference type="Proteomes" id="UP000569018">
    <property type="component" value="Unassembled WGS sequence"/>
</dbReference>
<name>A0A6V8QCI8_9ACTN</name>
<comment type="caution">
    <text evidence="1">The sequence shown here is derived from an EMBL/GenBank/DDBJ whole genome shotgun (WGS) entry which is preliminary data.</text>
</comment>
<proteinExistence type="predicted"/>
<feature type="non-terminal residue" evidence="1">
    <location>
        <position position="79"/>
    </location>
</feature>
<dbReference type="EMBL" id="BLSD01000301">
    <property type="protein sequence ID" value="GFP40541.1"/>
    <property type="molecule type" value="Genomic_DNA"/>
</dbReference>
<protein>
    <submittedName>
        <fullName evidence="1">Uncharacterized protein</fullName>
    </submittedName>
</protein>
<evidence type="ECO:0000313" key="1">
    <source>
        <dbReference type="EMBL" id="GFP40541.1"/>
    </source>
</evidence>
<sequence>MAVQKSKTQLYYFPFSRVQSIQNTLQLLLEKSEGSSIYGHHSFLILDEITQMAVFFLSNGVSRETGSWDIFIISRTLSA</sequence>
<dbReference type="AlphaFoldDB" id="A0A6V8QCI8"/>